<organism evidence="1 2">
    <name type="scientific">Rheinheimera pacifica</name>
    <dbReference type="NCBI Taxonomy" id="173990"/>
    <lineage>
        <taxon>Bacteria</taxon>
        <taxon>Pseudomonadati</taxon>
        <taxon>Pseudomonadota</taxon>
        <taxon>Gammaproteobacteria</taxon>
        <taxon>Chromatiales</taxon>
        <taxon>Chromatiaceae</taxon>
        <taxon>Rheinheimera</taxon>
    </lineage>
</organism>
<dbReference type="RefSeq" id="WP_092789939.1">
    <property type="nucleotide sequence ID" value="NZ_FNXF01000002.1"/>
</dbReference>
<sequence length="93" mass="10148">MKLDKAKKRIAKQISKGFDGYPHISLAYFGATADCATEVVVSFMSAEGEAPQQQRFVSTEDVREDETIQSVLVKIIERANANTVTEVAGVAIK</sequence>
<reference evidence="2" key="1">
    <citation type="submission" date="2016-10" db="EMBL/GenBank/DDBJ databases">
        <authorList>
            <person name="Varghese N."/>
            <person name="Submissions S."/>
        </authorList>
    </citation>
    <scope>NUCLEOTIDE SEQUENCE [LARGE SCALE GENOMIC DNA]</scope>
    <source>
        <strain evidence="2">DSM 17616</strain>
    </source>
</reference>
<dbReference type="EMBL" id="FNXF01000002">
    <property type="protein sequence ID" value="SEH63482.1"/>
    <property type="molecule type" value="Genomic_DNA"/>
</dbReference>
<name>A0A1H6JRD4_9GAMM</name>
<dbReference type="Proteomes" id="UP000199371">
    <property type="component" value="Unassembled WGS sequence"/>
</dbReference>
<proteinExistence type="predicted"/>
<evidence type="ECO:0000313" key="1">
    <source>
        <dbReference type="EMBL" id="SEH63482.1"/>
    </source>
</evidence>
<gene>
    <name evidence="1" type="ORF">SAMN05660691_00524</name>
</gene>
<dbReference type="OrthoDB" id="5770315at2"/>
<dbReference type="AlphaFoldDB" id="A0A1H6JRD4"/>
<protein>
    <submittedName>
        <fullName evidence="1">Uncharacterized protein</fullName>
    </submittedName>
</protein>
<accession>A0A1H6JRD4</accession>
<evidence type="ECO:0000313" key="2">
    <source>
        <dbReference type="Proteomes" id="UP000199371"/>
    </source>
</evidence>
<keyword evidence="2" id="KW-1185">Reference proteome</keyword>
<dbReference type="STRING" id="173990.SAMN05660691_00524"/>